<comment type="caution">
    <text evidence="1">The sequence shown here is derived from an EMBL/GenBank/DDBJ whole genome shotgun (WGS) entry which is preliminary data.</text>
</comment>
<dbReference type="RefSeq" id="WP_044732887.1">
    <property type="nucleotide sequence ID" value="NZ_JYBP01000003.1"/>
</dbReference>
<dbReference type="EMBL" id="JYBP01000003">
    <property type="protein sequence ID" value="KJE26227.1"/>
    <property type="molecule type" value="Genomic_DNA"/>
</dbReference>
<dbReference type="AlphaFoldDB" id="A0A0D8BS59"/>
<reference evidence="1 2" key="1">
    <citation type="submission" date="2015-01" db="EMBL/GenBank/DDBJ databases">
        <authorList>
            <person name="Filippidou S."/>
            <person name="Jeanneret N."/>
            <person name="Russel-Delif L."/>
            <person name="Junier T."/>
            <person name="Wunderlin T."/>
            <person name="Molina V."/>
            <person name="Johnson S.L."/>
            <person name="Davenport K.W."/>
            <person name="Chain P.S."/>
            <person name="Dorador C."/>
            <person name="Junier P."/>
        </authorList>
    </citation>
    <scope>NUCLEOTIDE SEQUENCE [LARGE SCALE GENOMIC DNA]</scope>
    <source>
        <strain evidence="1 2">Et7/4</strain>
    </source>
</reference>
<sequence length="105" mass="12014">MNEERIKDLEAKLSLATDAITLLLDMVNKEHKSFAILALATGFTADELERLEKLFYHAGKSQWDKDTFVAEFEKQLLKRSAMLRSILEGLKSDGKFVSLCEKYLD</sequence>
<name>A0A0D8BS59_GEOKU</name>
<evidence type="ECO:0000313" key="2">
    <source>
        <dbReference type="Proteomes" id="UP000032522"/>
    </source>
</evidence>
<accession>A0A0D8BS59</accession>
<proteinExistence type="predicted"/>
<organism evidence="1 2">
    <name type="scientific">Geobacillus kaustophilus</name>
    <dbReference type="NCBI Taxonomy" id="1462"/>
    <lineage>
        <taxon>Bacteria</taxon>
        <taxon>Bacillati</taxon>
        <taxon>Bacillota</taxon>
        <taxon>Bacilli</taxon>
        <taxon>Bacillales</taxon>
        <taxon>Anoxybacillaceae</taxon>
        <taxon>Geobacillus</taxon>
        <taxon>Geobacillus thermoleovorans group</taxon>
    </lineage>
</organism>
<dbReference type="Proteomes" id="UP000032522">
    <property type="component" value="Unassembled WGS sequence"/>
</dbReference>
<dbReference type="OrthoDB" id="2971831at2"/>
<gene>
    <name evidence="1" type="ORF">LG52_3526</name>
</gene>
<protein>
    <submittedName>
        <fullName evidence="1">Uncharacterized protein</fullName>
    </submittedName>
</protein>
<evidence type="ECO:0000313" key="1">
    <source>
        <dbReference type="EMBL" id="KJE26227.1"/>
    </source>
</evidence>
<dbReference type="PATRIC" id="fig|1462.6.peg.3882"/>